<evidence type="ECO:0000313" key="2">
    <source>
        <dbReference type="EMBL" id="PPS05598.1"/>
    </source>
</evidence>
<dbReference type="AlphaFoldDB" id="A0A2P5XQH0"/>
<gene>
    <name evidence="2" type="ORF">GOBAR_AA15051</name>
</gene>
<feature type="compositionally biased region" description="Basic and acidic residues" evidence="1">
    <location>
        <begin position="182"/>
        <end position="201"/>
    </location>
</feature>
<feature type="region of interest" description="Disordered" evidence="1">
    <location>
        <begin position="170"/>
        <end position="208"/>
    </location>
</feature>
<protein>
    <submittedName>
        <fullName evidence="2">Uncharacterized protein</fullName>
    </submittedName>
</protein>
<dbReference type="EMBL" id="KZ664428">
    <property type="protein sequence ID" value="PPS05598.1"/>
    <property type="molecule type" value="Genomic_DNA"/>
</dbReference>
<reference evidence="2 3" key="1">
    <citation type="submission" date="2015-01" db="EMBL/GenBank/DDBJ databases">
        <title>Genome of allotetraploid Gossypium barbadense reveals genomic plasticity and fiber elongation in cotton evolution.</title>
        <authorList>
            <person name="Chen X."/>
            <person name="Liu X."/>
            <person name="Zhao B."/>
            <person name="Zheng H."/>
            <person name="Hu Y."/>
            <person name="Lu G."/>
            <person name="Yang C."/>
            <person name="Chen J."/>
            <person name="Shan C."/>
            <person name="Zhang L."/>
            <person name="Zhou Y."/>
            <person name="Wang L."/>
            <person name="Guo W."/>
            <person name="Bai Y."/>
            <person name="Ruan J."/>
            <person name="Shangguan X."/>
            <person name="Mao Y."/>
            <person name="Jiang J."/>
            <person name="Zhu Y."/>
            <person name="Lei J."/>
            <person name="Kang H."/>
            <person name="Chen S."/>
            <person name="He X."/>
            <person name="Wang R."/>
            <person name="Wang Y."/>
            <person name="Chen J."/>
            <person name="Wang L."/>
            <person name="Yu S."/>
            <person name="Wang B."/>
            <person name="Wei J."/>
            <person name="Song S."/>
            <person name="Lu X."/>
            <person name="Gao Z."/>
            <person name="Gu W."/>
            <person name="Deng X."/>
            <person name="Ma D."/>
            <person name="Wang S."/>
            <person name="Liang W."/>
            <person name="Fang L."/>
            <person name="Cai C."/>
            <person name="Zhu X."/>
            <person name="Zhou B."/>
            <person name="Zhang Y."/>
            <person name="Chen Z."/>
            <person name="Xu S."/>
            <person name="Zhu R."/>
            <person name="Wang S."/>
            <person name="Zhang T."/>
            <person name="Zhao G."/>
        </authorList>
    </citation>
    <scope>NUCLEOTIDE SEQUENCE [LARGE SCALE GENOMIC DNA]</scope>
    <source>
        <strain evidence="3">cv. Xinhai21</strain>
        <tissue evidence="2">Leaf</tissue>
    </source>
</reference>
<dbReference type="Proteomes" id="UP000239757">
    <property type="component" value="Unassembled WGS sequence"/>
</dbReference>
<sequence>MEERFDSNRATMVDNINALLERLKFSEEESKQVISSNVKNNFQGFESWVVGKIMADKKLNREAMYRVFRALWFIKEENTESALKNQQASIWGLKNQIGQLAKLIFERPPGSLPNNTESNPNEQLNVISIQDEEGLVAEPRPETVVRKGELTLHMGDETITFQARNSSNTSKIEGGCINHSTSTDHVRTQKPRTPDKLKSSQDELDTSPNQLKVGDKVLLDVADSCITTSELNEEIPLTVLSIFPYGTVRRETCRCLETVVEIENVTRVCNTPVPSIRGRHCQNEHGLGPMYTGVREANEARHGLSTRLSAPKSPRTRAWAECQTRPNLKIVKHTSTMSSSRSKKNAVPASKKRKRAASSSGPTMDIRHPFLQIVEPTYVEFTLKLCSTFHLQTIMTNFDDLGTVQFRLGGLRDLVPASATYDPNCSKASALPPSLRYLHAILAHTLTRRRESTSVVTTHDAYFLWSMVKRHIINLAYFIAFVIRHQTERHRRWAISIRPYVTRLAQHFGLLNTAAQSSSLTLIGQISPQDISNMLSMRIIEKRRGTYPLQYCLTQSNEKEDPEDITDDVSLRHKDPPTQPPPPSHPVHVAASYADISELLT</sequence>
<accession>A0A2P5XQH0</accession>
<name>A0A2P5XQH0_GOSBA</name>
<proteinExistence type="predicted"/>
<feature type="region of interest" description="Disordered" evidence="1">
    <location>
        <begin position="334"/>
        <end position="363"/>
    </location>
</feature>
<organism evidence="2 3">
    <name type="scientific">Gossypium barbadense</name>
    <name type="common">Sea Island cotton</name>
    <name type="synonym">Hibiscus barbadensis</name>
    <dbReference type="NCBI Taxonomy" id="3634"/>
    <lineage>
        <taxon>Eukaryota</taxon>
        <taxon>Viridiplantae</taxon>
        <taxon>Streptophyta</taxon>
        <taxon>Embryophyta</taxon>
        <taxon>Tracheophyta</taxon>
        <taxon>Spermatophyta</taxon>
        <taxon>Magnoliopsida</taxon>
        <taxon>eudicotyledons</taxon>
        <taxon>Gunneridae</taxon>
        <taxon>Pentapetalae</taxon>
        <taxon>rosids</taxon>
        <taxon>malvids</taxon>
        <taxon>Malvales</taxon>
        <taxon>Malvaceae</taxon>
        <taxon>Malvoideae</taxon>
        <taxon>Gossypium</taxon>
    </lineage>
</organism>
<evidence type="ECO:0000313" key="3">
    <source>
        <dbReference type="Proteomes" id="UP000239757"/>
    </source>
</evidence>
<feature type="region of interest" description="Disordered" evidence="1">
    <location>
        <begin position="557"/>
        <end position="589"/>
    </location>
</feature>
<evidence type="ECO:0000256" key="1">
    <source>
        <dbReference type="SAM" id="MobiDB-lite"/>
    </source>
</evidence>